<proteinExistence type="inferred from homology"/>
<dbReference type="Gene3D" id="3.20.20.300">
    <property type="entry name" value="Glycoside hydrolase, family 3, N-terminal domain"/>
    <property type="match status" value="1"/>
</dbReference>
<dbReference type="InterPro" id="IPR050288">
    <property type="entry name" value="Cellulose_deg_GH3"/>
</dbReference>
<dbReference type="SUPFAM" id="SSF51445">
    <property type="entry name" value="(Trans)glycosidases"/>
    <property type="match status" value="1"/>
</dbReference>
<comment type="similarity">
    <text evidence="1 4">Belongs to the glycosyl hydrolase 3 family.</text>
</comment>
<dbReference type="PROSITE" id="PS00775">
    <property type="entry name" value="GLYCOSYL_HYDROL_F3"/>
    <property type="match status" value="1"/>
</dbReference>
<gene>
    <name evidence="6" type="ORF">CNR29_01390</name>
</gene>
<dbReference type="PRINTS" id="PR00133">
    <property type="entry name" value="GLHYDRLASE3"/>
</dbReference>
<evidence type="ECO:0000313" key="7">
    <source>
        <dbReference type="Proteomes" id="UP000217918"/>
    </source>
</evidence>
<evidence type="ECO:0000259" key="5">
    <source>
        <dbReference type="SMART" id="SM01217"/>
    </source>
</evidence>
<comment type="caution">
    <text evidence="6">The sequence shown here is derived from an EMBL/GenBank/DDBJ whole genome shotgun (WGS) entry which is preliminary data.</text>
</comment>
<dbReference type="Gene3D" id="2.60.40.10">
    <property type="entry name" value="Immunoglobulins"/>
    <property type="match status" value="1"/>
</dbReference>
<protein>
    <submittedName>
        <fullName evidence="6">Glycosyl hydrolase</fullName>
    </submittedName>
</protein>
<name>A0A2A3TVT1_LEVBR</name>
<dbReference type="InterPro" id="IPR017853">
    <property type="entry name" value="GH"/>
</dbReference>
<evidence type="ECO:0000256" key="1">
    <source>
        <dbReference type="ARBA" id="ARBA00005336"/>
    </source>
</evidence>
<dbReference type="RefSeq" id="WP_096109592.1">
    <property type="nucleotide sequence ID" value="NZ_NVYO01000001.1"/>
</dbReference>
<dbReference type="Gene3D" id="3.40.50.1700">
    <property type="entry name" value="Glycoside hydrolase family 3 C-terminal domain"/>
    <property type="match status" value="1"/>
</dbReference>
<feature type="domain" description="Fibronectin type III-like" evidence="5">
    <location>
        <begin position="579"/>
        <end position="649"/>
    </location>
</feature>
<evidence type="ECO:0000256" key="4">
    <source>
        <dbReference type="RuleBase" id="RU361161"/>
    </source>
</evidence>
<organism evidence="6 7">
    <name type="scientific">Levilactobacillus brevis</name>
    <name type="common">Lactobacillus brevis</name>
    <dbReference type="NCBI Taxonomy" id="1580"/>
    <lineage>
        <taxon>Bacteria</taxon>
        <taxon>Bacillati</taxon>
        <taxon>Bacillota</taxon>
        <taxon>Bacilli</taxon>
        <taxon>Lactobacillales</taxon>
        <taxon>Lactobacillaceae</taxon>
        <taxon>Levilactobacillus</taxon>
    </lineage>
</organism>
<keyword evidence="3" id="KW-0119">Carbohydrate metabolism</keyword>
<dbReference type="SMART" id="SM01217">
    <property type="entry name" value="Fn3_like"/>
    <property type="match status" value="1"/>
</dbReference>
<dbReference type="InterPro" id="IPR036962">
    <property type="entry name" value="Glyco_hydro_3_N_sf"/>
</dbReference>
<dbReference type="Pfam" id="PF00933">
    <property type="entry name" value="Glyco_hydro_3"/>
    <property type="match status" value="1"/>
</dbReference>
<dbReference type="Pfam" id="PF14310">
    <property type="entry name" value="Fn3-like"/>
    <property type="match status" value="1"/>
</dbReference>
<dbReference type="SUPFAM" id="SSF52279">
    <property type="entry name" value="Beta-D-glucan exohydrolase, C-terminal domain"/>
    <property type="match status" value="1"/>
</dbReference>
<dbReference type="InterPro" id="IPR036881">
    <property type="entry name" value="Glyco_hydro_3_C_sf"/>
</dbReference>
<dbReference type="InterPro" id="IPR013783">
    <property type="entry name" value="Ig-like_fold"/>
</dbReference>
<dbReference type="EMBL" id="NVYO01000001">
    <property type="protein sequence ID" value="PBQ22736.1"/>
    <property type="molecule type" value="Genomic_DNA"/>
</dbReference>
<dbReference type="InterPro" id="IPR026891">
    <property type="entry name" value="Fn3-like"/>
</dbReference>
<dbReference type="PANTHER" id="PTHR42715:SF10">
    <property type="entry name" value="BETA-GLUCOSIDASE"/>
    <property type="match status" value="1"/>
</dbReference>
<dbReference type="GO" id="GO:0005975">
    <property type="term" value="P:carbohydrate metabolic process"/>
    <property type="evidence" value="ECO:0007669"/>
    <property type="project" value="InterPro"/>
</dbReference>
<accession>A0A2A3TVT1</accession>
<dbReference type="InterPro" id="IPR019800">
    <property type="entry name" value="Glyco_hydro_3_AS"/>
</dbReference>
<dbReference type="Proteomes" id="UP000217918">
    <property type="component" value="Unassembled WGS sequence"/>
</dbReference>
<reference evidence="6 7" key="1">
    <citation type="submission" date="2017-09" db="EMBL/GenBank/DDBJ databases">
        <title>Genome sequence of Lactobacillus brevis D7.</title>
        <authorList>
            <person name="Kwon M.-S."/>
            <person name="Lim S.K."/>
            <person name="Choi H.-J."/>
        </authorList>
    </citation>
    <scope>NUCLEOTIDE SEQUENCE [LARGE SCALE GENOMIC DNA]</scope>
    <source>
        <strain evidence="6 7">D7</strain>
    </source>
</reference>
<keyword evidence="2 4" id="KW-0378">Hydrolase</keyword>
<dbReference type="InterPro" id="IPR001764">
    <property type="entry name" value="Glyco_hydro_3_N"/>
</dbReference>
<dbReference type="Pfam" id="PF01915">
    <property type="entry name" value="Glyco_hydro_3_C"/>
    <property type="match status" value="1"/>
</dbReference>
<dbReference type="PANTHER" id="PTHR42715">
    <property type="entry name" value="BETA-GLUCOSIDASE"/>
    <property type="match status" value="1"/>
</dbReference>
<evidence type="ECO:0000313" key="6">
    <source>
        <dbReference type="EMBL" id="PBQ22736.1"/>
    </source>
</evidence>
<dbReference type="AlphaFoldDB" id="A0A2A3TVT1"/>
<keyword evidence="4" id="KW-0326">Glycosidase</keyword>
<evidence type="ECO:0000256" key="2">
    <source>
        <dbReference type="ARBA" id="ARBA00022801"/>
    </source>
</evidence>
<evidence type="ECO:0000256" key="3">
    <source>
        <dbReference type="ARBA" id="ARBA00023277"/>
    </source>
</evidence>
<sequence length="740" mass="81060">MTAIPSNDFIDQLTLTEKASLVSGKDFWFTAGVERLNLEKIMMTDGPSGLRKQASSADALGLNQSVKAVTFPASALTASSFDRSALTHLGQHLGTAAKAEGVSILLGPGINIKRSPLAGRNFEYFSEDPLVAGELGAAYVTGVQSQAVGVSVKHFAANNRENQRFTSSSNMSERALREIYLAAFERIVTKAHPATIMCSYNAINGTLNSQNFRLLTTILRDEWGFDGVVMSDWGAVADHIAALRAGLDLEMPGKGPQSTTEIVEAVQHGDLTEATLNIAVKRVLKMIHEWHVDSTPHAYDQEKQHQFARQLAANSFILLKNDHQVLPLDNLQDVTILGELAEKPRYQGGGSSHVNAFRVTTPLSVAQAAGNTTYQAAYQVNATQSDPNRLAQAVAAAKKAPAVVIFAGVPEALESEGFDKTTMALPENQNTLISQVAAVNNRTVVVLQNGSAIEMPWADDVAAILETYLAGEAVGEATWDVLTGAVNPSGKLAESFPFKLADNPTYGTFNASPLTEDYHEDIFVGYRYYDLKQRAVRYPFGFGLSYTHFSYHDLKVTVQDQQVTLRYQLTNDGPVDGQEISQIYVANHASHIEVPRRELRDFVKTALRSGETKTITRILTRRDFSWYNARTASWQMDDGNYTISVGQSSRQLNLSQDISLTWNPKHLAPITANTYIGDIMARPDLRPALEQTKMATSLDQLANDDTNSELMKNMPLRAAIMVGIDASQLTEFLRLANQIQ</sequence>
<dbReference type="InterPro" id="IPR002772">
    <property type="entry name" value="Glyco_hydro_3_C"/>
</dbReference>
<dbReference type="GO" id="GO:0004553">
    <property type="term" value="F:hydrolase activity, hydrolyzing O-glycosyl compounds"/>
    <property type="evidence" value="ECO:0007669"/>
    <property type="project" value="InterPro"/>
</dbReference>